<keyword evidence="2" id="KW-0812">Transmembrane</keyword>
<keyword evidence="2" id="KW-0472">Membrane</keyword>
<keyword evidence="1" id="KW-0175">Coiled coil</keyword>
<dbReference type="InterPro" id="IPR024743">
    <property type="entry name" value="Dynein_HC_stalk"/>
</dbReference>
<feature type="domain" description="Dynein heavy chain ATP-binding dynein motor region" evidence="4">
    <location>
        <begin position="321"/>
        <end position="420"/>
    </location>
</feature>
<dbReference type="InterPro" id="IPR035706">
    <property type="entry name" value="AAA_9"/>
</dbReference>
<name>A0A3B3XMC6_9TELE</name>
<reference evidence="5" key="1">
    <citation type="submission" date="2025-08" db="UniProtKB">
        <authorList>
            <consortium name="Ensembl"/>
        </authorList>
    </citation>
    <scope>IDENTIFICATION</scope>
</reference>
<protein>
    <recommendedName>
        <fullName evidence="7">Dynein axonemal heavy chain 3</fullName>
    </recommendedName>
</protein>
<dbReference type="GO" id="GO:0007018">
    <property type="term" value="P:microtubule-based movement"/>
    <property type="evidence" value="ECO:0007669"/>
    <property type="project" value="InterPro"/>
</dbReference>
<dbReference type="Ensembl" id="ENSPMET00000024692.1">
    <property type="protein sequence ID" value="ENSPMEP00000016179.1"/>
    <property type="gene ID" value="ENSPMEG00000018836.1"/>
</dbReference>
<dbReference type="Gene3D" id="1.20.920.20">
    <property type="match status" value="2"/>
</dbReference>
<dbReference type="Gene3D" id="3.40.50.300">
    <property type="entry name" value="P-loop containing nucleotide triphosphate hydrolases"/>
    <property type="match status" value="1"/>
</dbReference>
<dbReference type="Pfam" id="PF12781">
    <property type="entry name" value="AAA_9"/>
    <property type="match status" value="1"/>
</dbReference>
<reference evidence="5" key="2">
    <citation type="submission" date="2025-09" db="UniProtKB">
        <authorList>
            <consortium name="Ensembl"/>
        </authorList>
    </citation>
    <scope>IDENTIFICATION</scope>
</reference>
<dbReference type="Proteomes" id="UP000261480">
    <property type="component" value="Unplaced"/>
</dbReference>
<evidence type="ECO:0008006" key="7">
    <source>
        <dbReference type="Google" id="ProtNLM"/>
    </source>
</evidence>
<evidence type="ECO:0000256" key="1">
    <source>
        <dbReference type="SAM" id="Coils"/>
    </source>
</evidence>
<dbReference type="GO" id="GO:0051959">
    <property type="term" value="F:dynein light intermediate chain binding"/>
    <property type="evidence" value="ECO:0007669"/>
    <property type="project" value="InterPro"/>
</dbReference>
<feature type="domain" description="Dynein heavy chain coiled coil stalk" evidence="3">
    <location>
        <begin position="84"/>
        <end position="264"/>
    </location>
</feature>
<dbReference type="InterPro" id="IPR027417">
    <property type="entry name" value="P-loop_NTPase"/>
</dbReference>
<dbReference type="Pfam" id="PF12777">
    <property type="entry name" value="MT"/>
    <property type="match status" value="1"/>
</dbReference>
<organism evidence="5 6">
    <name type="scientific">Poecilia mexicana</name>
    <dbReference type="NCBI Taxonomy" id="48701"/>
    <lineage>
        <taxon>Eukaryota</taxon>
        <taxon>Metazoa</taxon>
        <taxon>Chordata</taxon>
        <taxon>Craniata</taxon>
        <taxon>Vertebrata</taxon>
        <taxon>Euteleostomi</taxon>
        <taxon>Actinopterygii</taxon>
        <taxon>Neopterygii</taxon>
        <taxon>Teleostei</taxon>
        <taxon>Neoteleostei</taxon>
        <taxon>Acanthomorphata</taxon>
        <taxon>Ovalentaria</taxon>
        <taxon>Atherinomorphae</taxon>
        <taxon>Cyprinodontiformes</taxon>
        <taxon>Poeciliidae</taxon>
        <taxon>Poeciliinae</taxon>
        <taxon>Poecilia</taxon>
    </lineage>
</organism>
<dbReference type="InterPro" id="IPR026983">
    <property type="entry name" value="DHC"/>
</dbReference>
<evidence type="ECO:0000259" key="3">
    <source>
        <dbReference type="Pfam" id="PF12777"/>
    </source>
</evidence>
<sequence length="424" mass="47998">FFFFHFRFLVELGRTNYVTPTSYLELIATFYQLLTQRKDTVMKAKQRYTNGLDKLAFAESQVCAEIPFIRFVLAEYLKLSVLLQPADVTIVKSMKNPPSGVKLVMSAVCVMKDIKPDRIADPKLLGDMNFLRDLKEYDKDNIPVSVIKLHEYMTNPDFDPSKVAKASSAAEGLCKWIKAIEVYDRVAKVVAPKKQSLAEAQESLAVTVALLDQKRSELKEVEDRLASLQKTFEEKTEEKAQLEYQVDLCAKKLERAEKLIGGLDDLQNTYDNLTGDVLISAVAYYFLFFFFFLITCVQSKNIPSSDDFSLSKTLGDPIKIRAWNIAGLPSDSFSIDNGVIVSNSRRWPLMIDPQGQANRWVKNSEKDNNLSVIKLTDADYIRTLENCIQFGTPLLLENVGEELDPSLEPLLLKQIFKQGGVSHM</sequence>
<keyword evidence="2" id="KW-1133">Transmembrane helix</keyword>
<feature type="coiled-coil region" evidence="1">
    <location>
        <begin position="211"/>
        <end position="259"/>
    </location>
</feature>
<keyword evidence="6" id="KW-1185">Reference proteome</keyword>
<dbReference type="STRING" id="48701.ENSPMEP00000016179"/>
<feature type="transmembrane region" description="Helical" evidence="2">
    <location>
        <begin position="277"/>
        <end position="297"/>
    </location>
</feature>
<dbReference type="PANTHER" id="PTHR22878">
    <property type="entry name" value="DYNEIN HEAVY CHAIN 6, AXONEMAL-LIKE-RELATED"/>
    <property type="match status" value="1"/>
</dbReference>
<dbReference type="GO" id="GO:0030286">
    <property type="term" value="C:dynein complex"/>
    <property type="evidence" value="ECO:0007669"/>
    <property type="project" value="InterPro"/>
</dbReference>
<evidence type="ECO:0000256" key="2">
    <source>
        <dbReference type="SAM" id="Phobius"/>
    </source>
</evidence>
<dbReference type="PANTHER" id="PTHR22878:SF70">
    <property type="entry name" value="DYNEIN HEAVY CHAIN 2, AXONEMAL"/>
    <property type="match status" value="1"/>
</dbReference>
<dbReference type="AlphaFoldDB" id="A0A3B3XMC6"/>
<proteinExistence type="predicted"/>
<dbReference type="FunFam" id="3.40.50.300:FF:004788">
    <property type="entry name" value="Uncharacterized protein"/>
    <property type="match status" value="1"/>
</dbReference>
<dbReference type="GO" id="GO:0045505">
    <property type="term" value="F:dynein intermediate chain binding"/>
    <property type="evidence" value="ECO:0007669"/>
    <property type="project" value="InterPro"/>
</dbReference>
<accession>A0A3B3XMC6</accession>
<evidence type="ECO:0000313" key="6">
    <source>
        <dbReference type="Proteomes" id="UP000261480"/>
    </source>
</evidence>
<evidence type="ECO:0000313" key="5">
    <source>
        <dbReference type="Ensembl" id="ENSPMEP00000016179.1"/>
    </source>
</evidence>
<evidence type="ECO:0000259" key="4">
    <source>
        <dbReference type="Pfam" id="PF12781"/>
    </source>
</evidence>